<dbReference type="PROSITE" id="PS51257">
    <property type="entry name" value="PROKAR_LIPOPROTEIN"/>
    <property type="match status" value="1"/>
</dbReference>
<accession>A0A3N4YY98</accession>
<dbReference type="SUPFAM" id="SSF53850">
    <property type="entry name" value="Periplasmic binding protein-like II"/>
    <property type="match status" value="1"/>
</dbReference>
<feature type="chain" id="PRO_5038553843" evidence="5">
    <location>
        <begin position="23"/>
        <end position="354"/>
    </location>
</feature>
<dbReference type="Pfam" id="PF13343">
    <property type="entry name" value="SBP_bac_6"/>
    <property type="match status" value="1"/>
</dbReference>
<keyword evidence="7" id="KW-1185">Reference proteome</keyword>
<dbReference type="PANTHER" id="PTHR30006:SF15">
    <property type="entry name" value="IRON-UTILIZATION PERIPLASMIC PROTEIN"/>
    <property type="match status" value="1"/>
</dbReference>
<evidence type="ECO:0000256" key="1">
    <source>
        <dbReference type="ARBA" id="ARBA00008520"/>
    </source>
</evidence>
<dbReference type="GO" id="GO:0030288">
    <property type="term" value="C:outer membrane-bounded periplasmic space"/>
    <property type="evidence" value="ECO:0007669"/>
    <property type="project" value="TreeGrafter"/>
</dbReference>
<comment type="similarity">
    <text evidence="1">Belongs to the bacterial solute-binding protein 1 family.</text>
</comment>
<keyword evidence="2" id="KW-0410">Iron transport</keyword>
<keyword evidence="2" id="KW-0406">Ion transport</keyword>
<feature type="binding site" evidence="4">
    <location>
        <position position="241"/>
    </location>
    <ligand>
        <name>Fe cation</name>
        <dbReference type="ChEBI" id="CHEBI:24875"/>
    </ligand>
</feature>
<feature type="signal peptide" evidence="5">
    <location>
        <begin position="1"/>
        <end position="22"/>
    </location>
</feature>
<protein>
    <submittedName>
        <fullName evidence="6">Iron(III) transport system substrate-binding protein</fullName>
    </submittedName>
</protein>
<proteinExistence type="inferred from homology"/>
<dbReference type="PANTHER" id="PTHR30006">
    <property type="entry name" value="THIAMINE-BINDING PERIPLASMIC PROTEIN-RELATED"/>
    <property type="match status" value="1"/>
</dbReference>
<keyword evidence="2" id="KW-0813">Transport</keyword>
<evidence type="ECO:0000256" key="2">
    <source>
        <dbReference type="ARBA" id="ARBA00022496"/>
    </source>
</evidence>
<keyword evidence="4" id="KW-0479">Metal-binding</keyword>
<keyword evidence="4" id="KW-0408">Iron</keyword>
<gene>
    <name evidence="6" type="ORF">EDD32_0554</name>
</gene>
<dbReference type="PIRSF" id="PIRSF002825">
    <property type="entry name" value="CfbpA"/>
    <property type="match status" value="1"/>
</dbReference>
<dbReference type="AlphaFoldDB" id="A0A3N4YY98"/>
<dbReference type="RefSeq" id="WP_123914407.1">
    <property type="nucleotide sequence ID" value="NZ_RKRA01000001.1"/>
</dbReference>
<sequence>MSLTNRRAAAVAAGLATALSLAACSTEEPAEQAGDATDAATAAVDDTTLTIYSGRNENLVGPILEDLEAAVGTEVEVRYAGSSELAAQLLEEGDGTQADLFFSQDAGALGALAGADMLTALPDDVLNLVDEGYRDAEGRWVATSARARVLAYDPEQAPEVAEMTGIDEILDEAYRGKIGFAPTNASFHSFVTALRVDRGEDGARQWLEDFAALEPQAYENNNAVLDAVNGGQVSVGLINHYYWYERIAEEGADAVEAEIRFLDSDDPGALVNVAGVGVLNGSDAEDAAIAAVEYLLSEEAQQYFADETAEYPVVEGVTSTEHDLAPLGEGLNIDLNELDSLEETLALLDEVGLT</sequence>
<dbReference type="Gene3D" id="3.40.190.10">
    <property type="entry name" value="Periplasmic binding protein-like II"/>
    <property type="match status" value="2"/>
</dbReference>
<evidence type="ECO:0000313" key="6">
    <source>
        <dbReference type="EMBL" id="RPF26129.1"/>
    </source>
</evidence>
<evidence type="ECO:0000256" key="4">
    <source>
        <dbReference type="PIRSR" id="PIRSR002825-1"/>
    </source>
</evidence>
<dbReference type="GO" id="GO:0046872">
    <property type="term" value="F:metal ion binding"/>
    <property type="evidence" value="ECO:0007669"/>
    <property type="project" value="UniProtKB-KW"/>
</dbReference>
<dbReference type="Proteomes" id="UP000280726">
    <property type="component" value="Unassembled WGS sequence"/>
</dbReference>
<dbReference type="EMBL" id="RKRA01000001">
    <property type="protein sequence ID" value="RPF26129.1"/>
    <property type="molecule type" value="Genomic_DNA"/>
</dbReference>
<reference evidence="6 7" key="1">
    <citation type="submission" date="2018-11" db="EMBL/GenBank/DDBJ databases">
        <title>Sequencing the genomes of 1000 actinobacteria strains.</title>
        <authorList>
            <person name="Klenk H.-P."/>
        </authorList>
    </citation>
    <scope>NUCLEOTIDE SEQUENCE [LARGE SCALE GENOMIC DNA]</scope>
    <source>
        <strain evidence="6 7">DSM 14418</strain>
    </source>
</reference>
<feature type="binding site" evidence="4">
    <location>
        <position position="242"/>
    </location>
    <ligand>
        <name>Fe cation</name>
        <dbReference type="ChEBI" id="CHEBI:24875"/>
    </ligand>
</feature>
<dbReference type="InterPro" id="IPR026045">
    <property type="entry name" value="Ferric-bd"/>
</dbReference>
<name>A0A3N4YY98_9MICO</name>
<evidence type="ECO:0000313" key="7">
    <source>
        <dbReference type="Proteomes" id="UP000280726"/>
    </source>
</evidence>
<evidence type="ECO:0000256" key="5">
    <source>
        <dbReference type="SAM" id="SignalP"/>
    </source>
</evidence>
<organism evidence="6 7">
    <name type="scientific">Georgenia muralis</name>
    <dbReference type="NCBI Taxonomy" id="154117"/>
    <lineage>
        <taxon>Bacteria</taxon>
        <taxon>Bacillati</taxon>
        <taxon>Actinomycetota</taxon>
        <taxon>Actinomycetes</taxon>
        <taxon>Micrococcales</taxon>
        <taxon>Bogoriellaceae</taxon>
        <taxon>Georgenia</taxon>
    </lineage>
</organism>
<evidence type="ECO:0000256" key="3">
    <source>
        <dbReference type="ARBA" id="ARBA00022729"/>
    </source>
</evidence>
<dbReference type="GO" id="GO:0006826">
    <property type="term" value="P:iron ion transport"/>
    <property type="evidence" value="ECO:0007669"/>
    <property type="project" value="UniProtKB-KW"/>
</dbReference>
<keyword evidence="3 5" id="KW-0732">Signal</keyword>
<dbReference type="OrthoDB" id="9769567at2"/>
<comment type="caution">
    <text evidence="6">The sequence shown here is derived from an EMBL/GenBank/DDBJ whole genome shotgun (WGS) entry which is preliminary data.</text>
</comment>